<comment type="caution">
    <text evidence="2">The sequence shown here is derived from an EMBL/GenBank/DDBJ whole genome shotgun (WGS) entry which is preliminary data.</text>
</comment>
<dbReference type="Gene3D" id="3.40.190.10">
    <property type="entry name" value="Periplasmic binding protein-like II"/>
    <property type="match status" value="2"/>
</dbReference>
<protein>
    <submittedName>
        <fullName evidence="2">Extracellular solute-binding protein</fullName>
    </submittedName>
</protein>
<proteinExistence type="predicted"/>
<name>A0A537LM44_9BACT</name>
<evidence type="ECO:0000313" key="1">
    <source>
        <dbReference type="EMBL" id="TMJ04352.1"/>
    </source>
</evidence>
<dbReference type="InterPro" id="IPR050490">
    <property type="entry name" value="Bact_solute-bd_prot1"/>
</dbReference>
<evidence type="ECO:0000313" key="4">
    <source>
        <dbReference type="Proteomes" id="UP000318661"/>
    </source>
</evidence>
<dbReference type="AlphaFoldDB" id="A0A537LM44"/>
<evidence type="ECO:0000313" key="2">
    <source>
        <dbReference type="EMBL" id="TMJ08737.1"/>
    </source>
</evidence>
<dbReference type="SUPFAM" id="SSF53850">
    <property type="entry name" value="Periplasmic binding protein-like II"/>
    <property type="match status" value="1"/>
</dbReference>
<dbReference type="Proteomes" id="UP000318661">
    <property type="component" value="Unassembled WGS sequence"/>
</dbReference>
<dbReference type="EMBL" id="VBAI01000182">
    <property type="protein sequence ID" value="TMJ08737.1"/>
    <property type="molecule type" value="Genomic_DNA"/>
</dbReference>
<evidence type="ECO:0000313" key="3">
    <source>
        <dbReference type="Proteomes" id="UP000315217"/>
    </source>
</evidence>
<organism evidence="2 3">
    <name type="scientific">Candidatus Segetimicrobium genomatis</name>
    <dbReference type="NCBI Taxonomy" id="2569760"/>
    <lineage>
        <taxon>Bacteria</taxon>
        <taxon>Bacillati</taxon>
        <taxon>Candidatus Sysuimicrobiota</taxon>
        <taxon>Candidatus Sysuimicrobiia</taxon>
        <taxon>Candidatus Sysuimicrobiales</taxon>
        <taxon>Candidatus Segetimicrobiaceae</taxon>
        <taxon>Candidatus Segetimicrobium</taxon>
    </lineage>
</organism>
<dbReference type="PANTHER" id="PTHR43649:SF12">
    <property type="entry name" value="DIACETYLCHITOBIOSE BINDING PROTEIN DASA"/>
    <property type="match status" value="1"/>
</dbReference>
<sequence length="539" mass="60621">MWFGGAAPTHQAGPVRATAAPTILGFPAATELEAKTAQAAFNAADKGKPDPAWKGKKFTIAVYSAGQRGAISGPLYFWRNKFTELTGATYDIVEIPFAELREKIYSDFTTSAYKYDVIINCSNWYGDAIANDWIQPIDKYFNEPRMPKWDRASIAPAVANLMKWGEHWYGTNNDHDAQVLYYRRDILSDPKWQAQFKQEMGRDMPVAMDTWEDVLEIAKFFNRKDWNGDGKPDNGISLHLKVGGQGFFHFMALSAPYVVTPYLGQPPTKVTKYHNVYWFDPETMEPLINSPGHVRALETLIALSKAGSPAMWGWSLGEAWADFLSGKSVLVFSWGDVGSLAEDPTQSKIAGKLGARGIPGTKQPYDLEKKQFLNLSKPNMVGNQVGCSWHPVLSKFAKNPDLAYYFMAWQATPPINHWNVYMGWTGVDPGTTYDWFPPAGKATIDEYVAGGYKADDAKSFIGAFTDNFYRYPIFQNYIRIPGTPEMMEVWDVHLSEAVTGQVSPKEALDRTYQDWQKIIDNIGRAKLLKLYQQSIGYTK</sequence>
<gene>
    <name evidence="2" type="ORF">E6G98_11455</name>
    <name evidence="1" type="ORF">E6G99_10580</name>
</gene>
<accession>A0A537LM44</accession>
<dbReference type="InterPro" id="IPR006059">
    <property type="entry name" value="SBP"/>
</dbReference>
<reference evidence="3 4" key="1">
    <citation type="journal article" date="2019" name="Nat. Microbiol.">
        <title>Mediterranean grassland soil C-N compound turnover is dependent on rainfall and depth, and is mediated by genomically divergent microorganisms.</title>
        <authorList>
            <person name="Diamond S."/>
            <person name="Andeer P.F."/>
            <person name="Li Z."/>
            <person name="Crits-Christoph A."/>
            <person name="Burstein D."/>
            <person name="Anantharaman K."/>
            <person name="Lane K.R."/>
            <person name="Thomas B.C."/>
            <person name="Pan C."/>
            <person name="Northen T.R."/>
            <person name="Banfield J.F."/>
        </authorList>
    </citation>
    <scope>NUCLEOTIDE SEQUENCE [LARGE SCALE GENOMIC DNA]</scope>
    <source>
        <strain evidence="2">NP_1</strain>
        <strain evidence="1">NP_2</strain>
    </source>
</reference>
<dbReference type="EMBL" id="VBAJ01000269">
    <property type="protein sequence ID" value="TMJ04352.1"/>
    <property type="molecule type" value="Genomic_DNA"/>
</dbReference>
<dbReference type="PANTHER" id="PTHR43649">
    <property type="entry name" value="ARABINOSE-BINDING PROTEIN-RELATED"/>
    <property type="match status" value="1"/>
</dbReference>
<dbReference type="Proteomes" id="UP000315217">
    <property type="component" value="Unassembled WGS sequence"/>
</dbReference>
<dbReference type="Pfam" id="PF01547">
    <property type="entry name" value="SBP_bac_1"/>
    <property type="match status" value="1"/>
</dbReference>